<feature type="compositionally biased region" description="Polar residues" evidence="1">
    <location>
        <begin position="144"/>
        <end position="157"/>
    </location>
</feature>
<accession>M2YHT4</accession>
<keyword evidence="2" id="KW-1133">Transmembrane helix</keyword>
<dbReference type="EMBL" id="KB446548">
    <property type="protein sequence ID" value="EME38060.1"/>
    <property type="molecule type" value="Genomic_DNA"/>
</dbReference>
<keyword evidence="4" id="KW-1185">Reference proteome</keyword>
<feature type="transmembrane region" description="Helical" evidence="2">
    <location>
        <begin position="103"/>
        <end position="122"/>
    </location>
</feature>
<feature type="compositionally biased region" description="Low complexity" evidence="1">
    <location>
        <begin position="158"/>
        <end position="185"/>
    </location>
</feature>
<keyword evidence="2" id="KW-0812">Transmembrane</keyword>
<proteinExistence type="predicted"/>
<dbReference type="AlphaFoldDB" id="M2YHT4"/>
<gene>
    <name evidence="3" type="ORF">DOTSEDRAFT_29660</name>
</gene>
<protein>
    <submittedName>
        <fullName evidence="3">Uncharacterized protein</fullName>
    </submittedName>
</protein>
<feature type="region of interest" description="Disordered" evidence="1">
    <location>
        <begin position="144"/>
        <end position="198"/>
    </location>
</feature>
<reference evidence="3 4" key="2">
    <citation type="journal article" date="2012" name="PLoS Pathog.">
        <title>Diverse lifestyles and strategies of plant pathogenesis encoded in the genomes of eighteen Dothideomycetes fungi.</title>
        <authorList>
            <person name="Ohm R.A."/>
            <person name="Feau N."/>
            <person name="Henrissat B."/>
            <person name="Schoch C.L."/>
            <person name="Horwitz B.A."/>
            <person name="Barry K.W."/>
            <person name="Condon B.J."/>
            <person name="Copeland A.C."/>
            <person name="Dhillon B."/>
            <person name="Glaser F."/>
            <person name="Hesse C.N."/>
            <person name="Kosti I."/>
            <person name="LaButti K."/>
            <person name="Lindquist E.A."/>
            <person name="Lucas S."/>
            <person name="Salamov A.A."/>
            <person name="Bradshaw R.E."/>
            <person name="Ciuffetti L."/>
            <person name="Hamelin R.C."/>
            <person name="Kema G.H.J."/>
            <person name="Lawrence C."/>
            <person name="Scott J.A."/>
            <person name="Spatafora J.W."/>
            <person name="Turgeon B.G."/>
            <person name="de Wit P.J.G.M."/>
            <person name="Zhong S."/>
            <person name="Goodwin S.B."/>
            <person name="Grigoriev I.V."/>
        </authorList>
    </citation>
    <scope>NUCLEOTIDE SEQUENCE [LARGE SCALE GENOMIC DNA]</scope>
    <source>
        <strain evidence="4">NZE10 / CBS 128990</strain>
    </source>
</reference>
<dbReference type="HOGENOM" id="CLU_1378087_0_0_1"/>
<feature type="transmembrane region" description="Helical" evidence="2">
    <location>
        <begin position="30"/>
        <end position="54"/>
    </location>
</feature>
<evidence type="ECO:0000313" key="3">
    <source>
        <dbReference type="EMBL" id="EME38060.1"/>
    </source>
</evidence>
<keyword evidence="2" id="KW-0472">Membrane</keyword>
<evidence type="ECO:0000313" key="4">
    <source>
        <dbReference type="Proteomes" id="UP000016933"/>
    </source>
</evidence>
<evidence type="ECO:0000256" key="1">
    <source>
        <dbReference type="SAM" id="MobiDB-lite"/>
    </source>
</evidence>
<sequence length="198" mass="20891">MASDPAFPVNETVLANVTTSSQHGFCGEEWAYYAKIASCGWLFLSFALAVLFGVQDKIKTHWVIKSRLLFVATVGAIFDGIVKGLALPCPGNGGIFAATVAEYVGNCLQKLAALALAIWALWKEIAGMSRPLLPLTNPFQGTTTASANTPALPPTQSVQATQLQLPPPQQQVAATATATGAQPGTHNTQLRGREVRTA</sequence>
<dbReference type="Proteomes" id="UP000016933">
    <property type="component" value="Unassembled WGS sequence"/>
</dbReference>
<name>M2YHT4_DOTSN</name>
<evidence type="ECO:0000256" key="2">
    <source>
        <dbReference type="SAM" id="Phobius"/>
    </source>
</evidence>
<reference evidence="4" key="1">
    <citation type="journal article" date="2012" name="PLoS Genet.">
        <title>The genomes of the fungal plant pathogens Cladosporium fulvum and Dothistroma septosporum reveal adaptation to different hosts and lifestyles but also signatures of common ancestry.</title>
        <authorList>
            <person name="de Wit P.J.G.M."/>
            <person name="van der Burgt A."/>
            <person name="Oekmen B."/>
            <person name="Stergiopoulos I."/>
            <person name="Abd-Elsalam K.A."/>
            <person name="Aerts A.L."/>
            <person name="Bahkali A.H."/>
            <person name="Beenen H.G."/>
            <person name="Chettri P."/>
            <person name="Cox M.P."/>
            <person name="Datema E."/>
            <person name="de Vries R.P."/>
            <person name="Dhillon B."/>
            <person name="Ganley A.R."/>
            <person name="Griffiths S.A."/>
            <person name="Guo Y."/>
            <person name="Hamelin R.C."/>
            <person name="Henrissat B."/>
            <person name="Kabir M.S."/>
            <person name="Jashni M.K."/>
            <person name="Kema G."/>
            <person name="Klaubauf S."/>
            <person name="Lapidus A."/>
            <person name="Levasseur A."/>
            <person name="Lindquist E."/>
            <person name="Mehrabi R."/>
            <person name="Ohm R.A."/>
            <person name="Owen T.J."/>
            <person name="Salamov A."/>
            <person name="Schwelm A."/>
            <person name="Schijlen E."/>
            <person name="Sun H."/>
            <person name="van den Burg H.A."/>
            <person name="van Ham R.C.H.J."/>
            <person name="Zhang S."/>
            <person name="Goodwin S.B."/>
            <person name="Grigoriev I.V."/>
            <person name="Collemare J."/>
            <person name="Bradshaw R.E."/>
        </authorList>
    </citation>
    <scope>NUCLEOTIDE SEQUENCE [LARGE SCALE GENOMIC DNA]</scope>
    <source>
        <strain evidence="4">NZE10 / CBS 128990</strain>
    </source>
</reference>
<organism evidence="3 4">
    <name type="scientific">Dothistroma septosporum (strain NZE10 / CBS 128990)</name>
    <name type="common">Red band needle blight fungus</name>
    <name type="synonym">Mycosphaerella pini</name>
    <dbReference type="NCBI Taxonomy" id="675120"/>
    <lineage>
        <taxon>Eukaryota</taxon>
        <taxon>Fungi</taxon>
        <taxon>Dikarya</taxon>
        <taxon>Ascomycota</taxon>
        <taxon>Pezizomycotina</taxon>
        <taxon>Dothideomycetes</taxon>
        <taxon>Dothideomycetidae</taxon>
        <taxon>Mycosphaerellales</taxon>
        <taxon>Mycosphaerellaceae</taxon>
        <taxon>Dothistroma</taxon>
    </lineage>
</organism>
<feature type="transmembrane region" description="Helical" evidence="2">
    <location>
        <begin position="66"/>
        <end position="83"/>
    </location>
</feature>